<evidence type="ECO:0000313" key="1">
    <source>
        <dbReference type="EMBL" id="BBE38887.1"/>
    </source>
</evidence>
<dbReference type="Pfam" id="PF05488">
    <property type="entry name" value="PAAR_motif"/>
    <property type="match status" value="1"/>
</dbReference>
<sequence>MQPNPQKGIIMGKPAATLTSMHICPKVTAKVPHVGGPVVAGSPNVKISGLPAARKGDRLICVGPPDSISQGSGSVFINGKPAARMGDSTSHGGKIVIGNPTVLIGDKYRADKQPPPKTYEEAKQRLAEAKPYVEAAREGGAALPGSAYSTADKKEIVEKGLDEPLLFRIIESEFNKDDGYIGYKPESVTKLKYWTTTFTQAEHGDTDPEAICNAVGIEYKPDCEYTILLIDHQKANEIGDMHSFIPTYERMSGFTKSELSTEFEDSLDLIAPCMTPEFSRYYEQVKVSAKEEGIEIKKKKQFNEYCQELGFTPSQTDTLRTRFQIEQRLGANEHFLGNGVTKDINVTYDTTPFGDINDDVEYGPPETFTWDKNPQTLGTLEKAGAIKRINIGKGESK</sequence>
<proteinExistence type="predicted"/>
<protein>
    <submittedName>
        <fullName evidence="1">Uncharacterized protein</fullName>
    </submittedName>
</protein>
<accession>A0A6S4Q7T4</accession>
<dbReference type="CDD" id="cd14738">
    <property type="entry name" value="PAAR_2"/>
    <property type="match status" value="1"/>
</dbReference>
<reference evidence="1" key="1">
    <citation type="submission" date="2011-01" db="EMBL/GenBank/DDBJ databases">
        <title>Evolutionary Significance of Chromosomal Super-Integrons in Vibrio vulnificus Strains.</title>
        <authorList>
            <person name="Shu H.Y."/>
            <person name="Wu K.M."/>
            <person name="Liu T.T."/>
            <person name="Liu Y.M."/>
            <person name="Liao T.L."/>
            <person name="Hor L.I."/>
            <person name="Tsai S.F."/>
            <person name="Chen C.Y."/>
        </authorList>
    </citation>
    <scope>NUCLEOTIDE SEQUENCE</scope>
    <source>
        <strain evidence="1">CECT4999</strain>
    </source>
</reference>
<dbReference type="InterPro" id="IPR008727">
    <property type="entry name" value="PAAR_motif"/>
</dbReference>
<name>A0A6S4Q7T4_VIBVL</name>
<dbReference type="Gene3D" id="2.60.200.60">
    <property type="match status" value="2"/>
</dbReference>
<dbReference type="EMBL" id="AB609751">
    <property type="protein sequence ID" value="BBE38887.1"/>
    <property type="molecule type" value="Genomic_DNA"/>
</dbReference>
<organism evidence="1">
    <name type="scientific">Vibrio vulnificus</name>
    <dbReference type="NCBI Taxonomy" id="672"/>
    <lineage>
        <taxon>Bacteria</taxon>
        <taxon>Pseudomonadati</taxon>
        <taxon>Pseudomonadota</taxon>
        <taxon>Gammaproteobacteria</taxon>
        <taxon>Vibrionales</taxon>
        <taxon>Vibrionaceae</taxon>
        <taxon>Vibrio</taxon>
    </lineage>
</organism>
<dbReference type="AlphaFoldDB" id="A0A6S4Q7T4"/>